<evidence type="ECO:0000313" key="2">
    <source>
        <dbReference type="EMBL" id="KAG2467990.1"/>
    </source>
</evidence>
<evidence type="ECO:0000313" key="3">
    <source>
        <dbReference type="Proteomes" id="UP000886611"/>
    </source>
</evidence>
<organism evidence="2 3">
    <name type="scientific">Polypterus senegalus</name>
    <name type="common">Senegal bichir</name>
    <dbReference type="NCBI Taxonomy" id="55291"/>
    <lineage>
        <taxon>Eukaryota</taxon>
        <taxon>Metazoa</taxon>
        <taxon>Chordata</taxon>
        <taxon>Craniata</taxon>
        <taxon>Vertebrata</taxon>
        <taxon>Euteleostomi</taxon>
        <taxon>Actinopterygii</taxon>
        <taxon>Polypteriformes</taxon>
        <taxon>Polypteridae</taxon>
        <taxon>Polypterus</taxon>
    </lineage>
</organism>
<evidence type="ECO:0000259" key="1">
    <source>
        <dbReference type="Pfam" id="PF00078"/>
    </source>
</evidence>
<feature type="non-terminal residue" evidence="2">
    <location>
        <position position="128"/>
    </location>
</feature>
<comment type="caution">
    <text evidence="2">The sequence shown here is derived from an EMBL/GenBank/DDBJ whole genome shotgun (WGS) entry which is preliminary data.</text>
</comment>
<reference evidence="2 3" key="1">
    <citation type="journal article" date="2021" name="Cell">
        <title>Tracing the genetic footprints of vertebrate landing in non-teleost ray-finned fishes.</title>
        <authorList>
            <person name="Bi X."/>
            <person name="Wang K."/>
            <person name="Yang L."/>
            <person name="Pan H."/>
            <person name="Jiang H."/>
            <person name="Wei Q."/>
            <person name="Fang M."/>
            <person name="Yu H."/>
            <person name="Zhu C."/>
            <person name="Cai Y."/>
            <person name="He Y."/>
            <person name="Gan X."/>
            <person name="Zeng H."/>
            <person name="Yu D."/>
            <person name="Zhu Y."/>
            <person name="Jiang H."/>
            <person name="Qiu Q."/>
            <person name="Yang H."/>
            <person name="Zhang Y.E."/>
            <person name="Wang W."/>
            <person name="Zhu M."/>
            <person name="He S."/>
            <person name="Zhang G."/>
        </authorList>
    </citation>
    <scope>NUCLEOTIDE SEQUENCE [LARGE SCALE GENOMIC DNA]</scope>
    <source>
        <strain evidence="2">Bchr_013</strain>
    </source>
</reference>
<protein>
    <submittedName>
        <fullName evidence="2">LIN1 transcriptase</fullName>
    </submittedName>
</protein>
<dbReference type="Pfam" id="PF00078">
    <property type="entry name" value="RVT_1"/>
    <property type="match status" value="1"/>
</dbReference>
<feature type="non-terminal residue" evidence="2">
    <location>
        <position position="1"/>
    </location>
</feature>
<dbReference type="Proteomes" id="UP000886611">
    <property type="component" value="Unassembled WGS sequence"/>
</dbReference>
<accession>A0A8X7XF81</accession>
<keyword evidence="3" id="KW-1185">Reference proteome</keyword>
<dbReference type="PANTHER" id="PTHR31635">
    <property type="entry name" value="REVERSE TRANSCRIPTASE DOMAIN-CONTAINING PROTEIN-RELATED"/>
    <property type="match status" value="1"/>
</dbReference>
<dbReference type="InterPro" id="IPR000477">
    <property type="entry name" value="RT_dom"/>
</dbReference>
<name>A0A8X7XF81_POLSE</name>
<sequence>MEKVLPLVISQDQTGFIKGRHLASNHQCLFNIIYSPTKSDTLEIVLLMDAEKAFDMDEWNYLFTTLEKFGFGPNICAWIKLLYTSPEASVCISNINSDYFKLECGTRQGCPLSPLLFAIAIGPLAVHC</sequence>
<dbReference type="AlphaFoldDB" id="A0A8X7XF81"/>
<proteinExistence type="predicted"/>
<feature type="domain" description="Reverse transcriptase" evidence="1">
    <location>
        <begin position="8"/>
        <end position="124"/>
    </location>
</feature>
<dbReference type="InterPro" id="IPR043502">
    <property type="entry name" value="DNA/RNA_pol_sf"/>
</dbReference>
<dbReference type="SUPFAM" id="SSF56672">
    <property type="entry name" value="DNA/RNA polymerases"/>
    <property type="match status" value="1"/>
</dbReference>
<dbReference type="EMBL" id="JAATIS010000485">
    <property type="protein sequence ID" value="KAG2467990.1"/>
    <property type="molecule type" value="Genomic_DNA"/>
</dbReference>
<dbReference type="PANTHER" id="PTHR31635:SF196">
    <property type="entry name" value="REVERSE TRANSCRIPTASE DOMAIN-CONTAINING PROTEIN-RELATED"/>
    <property type="match status" value="1"/>
</dbReference>
<gene>
    <name evidence="2" type="primary">Lin1</name>
    <name evidence="2" type="ORF">GTO96_0014474</name>
</gene>